<dbReference type="AlphaFoldDB" id="A0A3B5A167"/>
<sequence length="84" mass="9827">VLCYLISWRKYSIQQNECIVLTVKHSGGSVVMWGWMSPKTVGEIAFIDDFMNICEYTKILAHGKMLYIFNFCYIFCKISNQRNS</sequence>
<dbReference type="Ensembl" id="ENSSPAT00000007799.1">
    <property type="protein sequence ID" value="ENSSPAP00000007652.1"/>
    <property type="gene ID" value="ENSSPAG00000005852.1"/>
</dbReference>
<accession>A0A3B5A167</accession>
<evidence type="ECO:0000313" key="1">
    <source>
        <dbReference type="Ensembl" id="ENSSPAP00000007652.1"/>
    </source>
</evidence>
<dbReference type="Gene3D" id="3.30.420.10">
    <property type="entry name" value="Ribonuclease H-like superfamily/Ribonuclease H"/>
    <property type="match status" value="1"/>
</dbReference>
<dbReference type="GO" id="GO:0003676">
    <property type="term" value="F:nucleic acid binding"/>
    <property type="evidence" value="ECO:0007669"/>
    <property type="project" value="InterPro"/>
</dbReference>
<name>A0A3B5A167_9TELE</name>
<reference evidence="1" key="1">
    <citation type="submission" date="2023-09" db="UniProtKB">
        <authorList>
            <consortium name="Ensembl"/>
        </authorList>
    </citation>
    <scope>IDENTIFICATION</scope>
</reference>
<organism evidence="1">
    <name type="scientific">Stegastes partitus</name>
    <name type="common">bicolor damselfish</name>
    <dbReference type="NCBI Taxonomy" id="144197"/>
    <lineage>
        <taxon>Eukaryota</taxon>
        <taxon>Metazoa</taxon>
        <taxon>Chordata</taxon>
        <taxon>Craniata</taxon>
        <taxon>Vertebrata</taxon>
        <taxon>Euteleostomi</taxon>
        <taxon>Actinopterygii</taxon>
        <taxon>Neopterygii</taxon>
        <taxon>Teleostei</taxon>
        <taxon>Neoteleostei</taxon>
        <taxon>Acanthomorphata</taxon>
        <taxon>Ovalentaria</taxon>
        <taxon>Pomacentridae</taxon>
        <taxon>Stegastes</taxon>
    </lineage>
</organism>
<protein>
    <submittedName>
        <fullName evidence="1">Uncharacterized protein</fullName>
    </submittedName>
</protein>
<proteinExistence type="predicted"/>
<dbReference type="InterPro" id="IPR036397">
    <property type="entry name" value="RNaseH_sf"/>
</dbReference>